<sequence>MPSILSTYTKEELLKKLKKQKKMTFVQGFLVFLMIIVAIFSTIEEGVSYLTFLPLFFIPMLFVMLNEVKKIKKELDSRR</sequence>
<evidence type="ECO:0008006" key="4">
    <source>
        <dbReference type="Google" id="ProtNLM"/>
    </source>
</evidence>
<dbReference type="OrthoDB" id="1203094at2"/>
<name>A0A2S7WRZ8_9FLAO</name>
<protein>
    <recommendedName>
        <fullName evidence="4">Redox-active disulfide protein 2</fullName>
    </recommendedName>
</protein>
<keyword evidence="3" id="KW-1185">Reference proteome</keyword>
<comment type="caution">
    <text evidence="2">The sequence shown here is derived from an EMBL/GenBank/DDBJ whole genome shotgun (WGS) entry which is preliminary data.</text>
</comment>
<evidence type="ECO:0000313" key="2">
    <source>
        <dbReference type="EMBL" id="PQJ80092.1"/>
    </source>
</evidence>
<dbReference type="EMBL" id="MSCN01000001">
    <property type="protein sequence ID" value="PQJ80092.1"/>
    <property type="molecule type" value="Genomic_DNA"/>
</dbReference>
<proteinExistence type="predicted"/>
<organism evidence="2 3">
    <name type="scientific">Polaribacter porphyrae</name>
    <dbReference type="NCBI Taxonomy" id="1137780"/>
    <lineage>
        <taxon>Bacteria</taxon>
        <taxon>Pseudomonadati</taxon>
        <taxon>Bacteroidota</taxon>
        <taxon>Flavobacteriia</taxon>
        <taxon>Flavobacteriales</taxon>
        <taxon>Flavobacteriaceae</taxon>
    </lineage>
</organism>
<keyword evidence="1" id="KW-0812">Transmembrane</keyword>
<dbReference type="AlphaFoldDB" id="A0A2S7WRZ8"/>
<dbReference type="RefSeq" id="WP_105016688.1">
    <property type="nucleotide sequence ID" value="NZ_MSCN01000001.1"/>
</dbReference>
<reference evidence="2 3" key="1">
    <citation type="submission" date="2016-12" db="EMBL/GenBank/DDBJ databases">
        <title>Trade-off between light-utilization and light-protection in marine flavobacteria.</title>
        <authorList>
            <person name="Kumagai Y."/>
            <person name="Yoshizawa S."/>
            <person name="Kogure K."/>
            <person name="Iwasaki W."/>
        </authorList>
    </citation>
    <scope>NUCLEOTIDE SEQUENCE [LARGE SCALE GENOMIC DNA]</scope>
    <source>
        <strain evidence="2 3">NBRC 108759</strain>
    </source>
</reference>
<evidence type="ECO:0000313" key="3">
    <source>
        <dbReference type="Proteomes" id="UP000238882"/>
    </source>
</evidence>
<gene>
    <name evidence="2" type="ORF">BTO18_13315</name>
</gene>
<evidence type="ECO:0000256" key="1">
    <source>
        <dbReference type="SAM" id="Phobius"/>
    </source>
</evidence>
<feature type="transmembrane region" description="Helical" evidence="1">
    <location>
        <begin position="24"/>
        <end position="43"/>
    </location>
</feature>
<dbReference type="Proteomes" id="UP000238882">
    <property type="component" value="Unassembled WGS sequence"/>
</dbReference>
<accession>A0A2S7WRZ8</accession>
<feature type="transmembrane region" description="Helical" evidence="1">
    <location>
        <begin position="49"/>
        <end position="68"/>
    </location>
</feature>
<keyword evidence="1" id="KW-0472">Membrane</keyword>
<keyword evidence="1" id="KW-1133">Transmembrane helix</keyword>